<dbReference type="AlphaFoldDB" id="A0A2P2M6R5"/>
<dbReference type="PANTHER" id="PTHR38160">
    <property type="entry name" value="ZINC FINGER CCCH DOMAIN-CONTAINING PROTEIN 40"/>
    <property type="match status" value="1"/>
</dbReference>
<evidence type="ECO:0000313" key="2">
    <source>
        <dbReference type="EMBL" id="MBX25932.1"/>
    </source>
</evidence>
<sequence length="186" mass="20293">MHDNLSPTKRNFHFKWNRAEESAQATVTNNGVYEAETARMGKLPQLIAQPTRSNINKDLEAVDGRSGGRQPIGNDGKLKRGKNASAGIPAADKKFSVSGITVPSTSMAAHAFDELAEIEEYNVEVVENYSTEIDKGTSANELRRLPFLPPPPPLPHQNTYSKVGLSQTPSRLAQLCSCCICAKWAL</sequence>
<accession>A0A2P2M6R5</accession>
<feature type="region of interest" description="Disordered" evidence="1">
    <location>
        <begin position="61"/>
        <end position="85"/>
    </location>
</feature>
<dbReference type="EMBL" id="GGEC01045448">
    <property type="protein sequence ID" value="MBX25932.1"/>
    <property type="molecule type" value="Transcribed_RNA"/>
</dbReference>
<protein>
    <submittedName>
        <fullName evidence="2">Uncharacterized protein MANES_12G077600</fullName>
    </submittedName>
</protein>
<name>A0A2P2M6R5_RHIMU</name>
<dbReference type="GO" id="GO:0046872">
    <property type="term" value="F:metal ion binding"/>
    <property type="evidence" value="ECO:0007669"/>
    <property type="project" value="InterPro"/>
</dbReference>
<organism evidence="2">
    <name type="scientific">Rhizophora mucronata</name>
    <name type="common">Asiatic mangrove</name>
    <dbReference type="NCBI Taxonomy" id="61149"/>
    <lineage>
        <taxon>Eukaryota</taxon>
        <taxon>Viridiplantae</taxon>
        <taxon>Streptophyta</taxon>
        <taxon>Embryophyta</taxon>
        <taxon>Tracheophyta</taxon>
        <taxon>Spermatophyta</taxon>
        <taxon>Magnoliopsida</taxon>
        <taxon>eudicotyledons</taxon>
        <taxon>Gunneridae</taxon>
        <taxon>Pentapetalae</taxon>
        <taxon>rosids</taxon>
        <taxon>fabids</taxon>
        <taxon>Malpighiales</taxon>
        <taxon>Rhizophoraceae</taxon>
        <taxon>Rhizophora</taxon>
    </lineage>
</organism>
<evidence type="ECO:0000256" key="1">
    <source>
        <dbReference type="SAM" id="MobiDB-lite"/>
    </source>
</evidence>
<proteinExistence type="predicted"/>
<dbReference type="PANTHER" id="PTHR38160:SF1">
    <property type="entry name" value="ZINC FINGER CCCH DOMAIN-CONTAINING PROTEIN 40"/>
    <property type="match status" value="1"/>
</dbReference>
<dbReference type="InterPro" id="IPR045868">
    <property type="entry name" value="Znf_C3H13/40"/>
</dbReference>
<reference evidence="2" key="1">
    <citation type="submission" date="2018-02" db="EMBL/GenBank/DDBJ databases">
        <title>Rhizophora mucronata_Transcriptome.</title>
        <authorList>
            <person name="Meera S.P."/>
            <person name="Sreeshan A."/>
            <person name="Augustine A."/>
        </authorList>
    </citation>
    <scope>NUCLEOTIDE SEQUENCE</scope>
    <source>
        <tissue evidence="2">Leaf</tissue>
    </source>
</reference>